<dbReference type="Proteomes" id="UP001239085">
    <property type="component" value="Unassembled WGS sequence"/>
</dbReference>
<evidence type="ECO:0000313" key="2">
    <source>
        <dbReference type="Proteomes" id="UP001239085"/>
    </source>
</evidence>
<dbReference type="Gene3D" id="3.20.20.80">
    <property type="entry name" value="Glycosidases"/>
    <property type="match status" value="1"/>
</dbReference>
<name>A0ABU0P710_9MICO</name>
<protein>
    <recommendedName>
        <fullName evidence="3">Alpha-galactosidase</fullName>
    </recommendedName>
</protein>
<gene>
    <name evidence="1" type="ORF">QFZ46_001273</name>
</gene>
<dbReference type="SUPFAM" id="SSF51445">
    <property type="entry name" value="(Trans)glycosidases"/>
    <property type="match status" value="1"/>
</dbReference>
<accession>A0ABU0P710</accession>
<proteinExistence type="predicted"/>
<evidence type="ECO:0000313" key="1">
    <source>
        <dbReference type="EMBL" id="MDQ0643113.1"/>
    </source>
</evidence>
<reference evidence="1 2" key="1">
    <citation type="submission" date="2023-07" db="EMBL/GenBank/DDBJ databases">
        <title>Comparative genomics of wheat-associated soil bacteria to identify genetic determinants of phenazine resistance.</title>
        <authorList>
            <person name="Mouncey N."/>
        </authorList>
    </citation>
    <scope>NUCLEOTIDE SEQUENCE [LARGE SCALE GENOMIC DNA]</scope>
    <source>
        <strain evidence="1 2">W2I7</strain>
    </source>
</reference>
<sequence length="615" mass="66953">MSSSRTVARYSILGTLSYNLGCMSSAPSLTSDPDRCTIKGETYSLSWRTGANGITRSPYFEFSGADSDRWMRLSALSSAHTRTARDEAMQIAEPQVRTEPDAIVVTVHTESPVWQEHDLELRCTADSVEITMLVTGGGELTDVTILGGDGILPTGAAGTFRSGFDARSLYVPSPTEPVAFVRPIWSAASLGVVGDADPGRLNGIFSPPPLLLAFGRSPATDAFTPGEGPWLAAWLRAPVELLRFTAMRFDPVDDGALLHLAFEGHTPVDGTWRSPTVVLRPVAAPAAALAEYRADLFDTGCAPAPAKHVRPWWLEPIFCGWGAQVARGGAPAPDLCRQEIYDDFLGTLHAASLDPGTIVIDDRWQKQYGTAEPDTDAWPDMRGWIARQHAGGRRVLLWWKAWDPAGLPADECVTDAAGRPIAVDPGSPAYLARLDAIVERLLSADGLDADGFKVDFTQRTPSGTMLRSAPDSDGVWGIAALHRLVGRLHTAATGIKDDALIITHTVHPAFGDISDMIRTNDVLEHDTTGEPVSVAAQLRARHEIVAATLPEHPVDTDQWPMPNREEWLDYARSQGQYGVPALYYLERVGESDEPIDIEHLAEVGRLWDRYRETLR</sequence>
<dbReference type="EMBL" id="JAUSXK010000001">
    <property type="protein sequence ID" value="MDQ0643113.1"/>
    <property type="molecule type" value="Genomic_DNA"/>
</dbReference>
<keyword evidence="2" id="KW-1185">Reference proteome</keyword>
<evidence type="ECO:0008006" key="3">
    <source>
        <dbReference type="Google" id="ProtNLM"/>
    </source>
</evidence>
<comment type="caution">
    <text evidence="1">The sequence shown here is derived from an EMBL/GenBank/DDBJ whole genome shotgun (WGS) entry which is preliminary data.</text>
</comment>
<organism evidence="1 2">
    <name type="scientific">Microbacterium murale</name>
    <dbReference type="NCBI Taxonomy" id="1081040"/>
    <lineage>
        <taxon>Bacteria</taxon>
        <taxon>Bacillati</taxon>
        <taxon>Actinomycetota</taxon>
        <taxon>Actinomycetes</taxon>
        <taxon>Micrococcales</taxon>
        <taxon>Microbacteriaceae</taxon>
        <taxon>Microbacterium</taxon>
    </lineage>
</organism>
<dbReference type="InterPro" id="IPR017853">
    <property type="entry name" value="GH"/>
</dbReference>